<dbReference type="FunFam" id="3.30.160.60:FF:000912">
    <property type="entry name" value="Zinc finger protein 660"/>
    <property type="match status" value="1"/>
</dbReference>
<keyword evidence="9" id="KW-0804">Transcription</keyword>
<name>A0A4Y2RZB7_ARAVE</name>
<evidence type="ECO:0000256" key="11">
    <source>
        <dbReference type="PROSITE-ProRule" id="PRU00042"/>
    </source>
</evidence>
<dbReference type="GO" id="GO:0008168">
    <property type="term" value="F:methyltransferase activity"/>
    <property type="evidence" value="ECO:0007669"/>
    <property type="project" value="UniProtKB-KW"/>
</dbReference>
<evidence type="ECO:0000256" key="5">
    <source>
        <dbReference type="ARBA" id="ARBA00022771"/>
    </source>
</evidence>
<evidence type="ECO:0000256" key="1">
    <source>
        <dbReference type="ARBA" id="ARBA00004123"/>
    </source>
</evidence>
<dbReference type="GO" id="GO:0008270">
    <property type="term" value="F:zinc ion binding"/>
    <property type="evidence" value="ECO:0007669"/>
    <property type="project" value="UniProtKB-KW"/>
</dbReference>
<dbReference type="FunFam" id="3.30.160.60:FF:000110">
    <property type="entry name" value="Zinc finger protein-like"/>
    <property type="match status" value="1"/>
</dbReference>
<dbReference type="GO" id="GO:0000981">
    <property type="term" value="F:DNA-binding transcription factor activity, RNA polymerase II-specific"/>
    <property type="evidence" value="ECO:0007669"/>
    <property type="project" value="TreeGrafter"/>
</dbReference>
<evidence type="ECO:0000313" key="15">
    <source>
        <dbReference type="Proteomes" id="UP000499080"/>
    </source>
</evidence>
<evidence type="ECO:0000313" key="14">
    <source>
        <dbReference type="EMBL" id="GBN80696.1"/>
    </source>
</evidence>
<keyword evidence="3" id="KW-0479">Metal-binding</keyword>
<feature type="domain" description="C2H2-type" evidence="13">
    <location>
        <begin position="358"/>
        <end position="385"/>
    </location>
</feature>
<dbReference type="PROSITE" id="PS00028">
    <property type="entry name" value="ZINC_FINGER_C2H2_1"/>
    <property type="match status" value="4"/>
</dbReference>
<dbReference type="OrthoDB" id="10032537at2759"/>
<dbReference type="SUPFAM" id="SSF57667">
    <property type="entry name" value="beta-beta-alpha zinc fingers"/>
    <property type="match status" value="3"/>
</dbReference>
<evidence type="ECO:0000256" key="6">
    <source>
        <dbReference type="ARBA" id="ARBA00022833"/>
    </source>
</evidence>
<feature type="domain" description="C2H2-type" evidence="13">
    <location>
        <begin position="302"/>
        <end position="329"/>
    </location>
</feature>
<sequence length="410" mass="46398">MDIKHNEVKDEFIINSIDRSGTKCPAFQRNENEESKQMNSVQIEINETVSFIPTSKRKRKYSSMPDEASNNAQSGNPPDTLLLSSILNTSANEVHFEECASFKGSSENFKIDYRSKSGFPGVYKRKLKTTGGICEQNKGVSNVSSMAFEESDEEYEISIEESKWLSFNKDKNIFLESPDVEIKNTYFVSKNVSESSNVLVEADFSLGNKVLDEVSGEITDGPISPDVASRVSSTNEEMALSLMETLDTSEIANAVAGPSGIRPHRLKHAGEKGFACSLCHKEFSKSWDFDIHYRTHTDEKPFVCELCKRGFSLKGDLNRHYRTHTGEKPFVCEVCKRGFSLKGHLDKHYRTHTGEKPFVCDVCKKGFADRSNLAKHARTHEWGKRYKCSIREKAFTDSSSCNRHYKEKHK</sequence>
<keyword evidence="10" id="KW-0539">Nucleus</keyword>
<evidence type="ECO:0000256" key="2">
    <source>
        <dbReference type="ARBA" id="ARBA00006991"/>
    </source>
</evidence>
<keyword evidence="5 11" id="KW-0863">Zinc-finger</keyword>
<dbReference type="GO" id="GO:0000122">
    <property type="term" value="P:negative regulation of transcription by RNA polymerase II"/>
    <property type="evidence" value="ECO:0007669"/>
    <property type="project" value="UniProtKB-ARBA"/>
</dbReference>
<dbReference type="GO" id="GO:0032259">
    <property type="term" value="P:methylation"/>
    <property type="evidence" value="ECO:0007669"/>
    <property type="project" value="UniProtKB-KW"/>
</dbReference>
<comment type="subcellular location">
    <subcellularLocation>
        <location evidence="1">Nucleus</location>
    </subcellularLocation>
</comment>
<accession>A0A4Y2RZB7</accession>
<evidence type="ECO:0000256" key="9">
    <source>
        <dbReference type="ARBA" id="ARBA00023163"/>
    </source>
</evidence>
<reference evidence="14 15" key="1">
    <citation type="journal article" date="2019" name="Sci. Rep.">
        <title>Orb-weaving spider Araneus ventricosus genome elucidates the spidroin gene catalogue.</title>
        <authorList>
            <person name="Kono N."/>
            <person name="Nakamura H."/>
            <person name="Ohtoshi R."/>
            <person name="Moran D.A.P."/>
            <person name="Shinohara A."/>
            <person name="Yoshida Y."/>
            <person name="Fujiwara M."/>
            <person name="Mori M."/>
            <person name="Tomita M."/>
            <person name="Arakawa K."/>
        </authorList>
    </citation>
    <scope>NUCLEOTIDE SEQUENCE [LARGE SCALE GENOMIC DNA]</scope>
</reference>
<feature type="compositionally biased region" description="Polar residues" evidence="12">
    <location>
        <begin position="68"/>
        <end position="79"/>
    </location>
</feature>
<evidence type="ECO:0000256" key="10">
    <source>
        <dbReference type="ARBA" id="ARBA00023242"/>
    </source>
</evidence>
<dbReference type="FunFam" id="3.30.160.60:FF:000624">
    <property type="entry name" value="zinc finger protein 697"/>
    <property type="match status" value="1"/>
</dbReference>
<evidence type="ECO:0000256" key="4">
    <source>
        <dbReference type="ARBA" id="ARBA00022737"/>
    </source>
</evidence>
<dbReference type="InterPro" id="IPR036236">
    <property type="entry name" value="Znf_C2H2_sf"/>
</dbReference>
<keyword evidence="7" id="KW-0805">Transcription regulation</keyword>
<comment type="similarity">
    <text evidence="2">Belongs to the krueppel C2H2-type zinc-finger protein family.</text>
</comment>
<feature type="region of interest" description="Disordered" evidence="12">
    <location>
        <begin position="55"/>
        <end position="79"/>
    </location>
</feature>
<dbReference type="EMBL" id="BGPR01018991">
    <property type="protein sequence ID" value="GBN80696.1"/>
    <property type="molecule type" value="Genomic_DNA"/>
</dbReference>
<dbReference type="GO" id="GO:0000978">
    <property type="term" value="F:RNA polymerase II cis-regulatory region sequence-specific DNA binding"/>
    <property type="evidence" value="ECO:0007669"/>
    <property type="project" value="TreeGrafter"/>
</dbReference>
<feature type="domain" description="C2H2-type" evidence="13">
    <location>
        <begin position="274"/>
        <end position="301"/>
    </location>
</feature>
<dbReference type="SMART" id="SM00355">
    <property type="entry name" value="ZnF_C2H2"/>
    <property type="match status" value="5"/>
</dbReference>
<dbReference type="Proteomes" id="UP000499080">
    <property type="component" value="Unassembled WGS sequence"/>
</dbReference>
<comment type="caution">
    <text evidence="14">The sequence shown here is derived from an EMBL/GenBank/DDBJ whole genome shotgun (WGS) entry which is preliminary data.</text>
</comment>
<dbReference type="GO" id="GO:0005634">
    <property type="term" value="C:nucleus"/>
    <property type="evidence" value="ECO:0007669"/>
    <property type="project" value="UniProtKB-SubCell"/>
</dbReference>
<dbReference type="GO" id="GO:0045595">
    <property type="term" value="P:regulation of cell differentiation"/>
    <property type="evidence" value="ECO:0007669"/>
    <property type="project" value="UniProtKB-ARBA"/>
</dbReference>
<protein>
    <submittedName>
        <fullName evidence="14">Histone-lysine N-methyltransferase PRDM9</fullName>
    </submittedName>
</protein>
<evidence type="ECO:0000256" key="8">
    <source>
        <dbReference type="ARBA" id="ARBA00023125"/>
    </source>
</evidence>
<evidence type="ECO:0000256" key="3">
    <source>
        <dbReference type="ARBA" id="ARBA00022723"/>
    </source>
</evidence>
<dbReference type="InterPro" id="IPR013087">
    <property type="entry name" value="Znf_C2H2_type"/>
</dbReference>
<evidence type="ECO:0000256" key="12">
    <source>
        <dbReference type="SAM" id="MobiDB-lite"/>
    </source>
</evidence>
<keyword evidence="8" id="KW-0238">DNA-binding</keyword>
<keyword evidence="15" id="KW-1185">Reference proteome</keyword>
<gene>
    <name evidence="14" type="primary">Prdm9_115</name>
    <name evidence="14" type="ORF">AVEN_257972_1</name>
</gene>
<dbReference type="FunFam" id="3.30.160.60:FF:001506">
    <property type="entry name" value="Zinc finger protein"/>
    <property type="match status" value="1"/>
</dbReference>
<feature type="domain" description="C2H2-type" evidence="13">
    <location>
        <begin position="330"/>
        <end position="357"/>
    </location>
</feature>
<keyword evidence="14" id="KW-0808">Transferase</keyword>
<proteinExistence type="inferred from homology"/>
<dbReference type="AlphaFoldDB" id="A0A4Y2RZB7"/>
<keyword evidence="4" id="KW-0677">Repeat</keyword>
<dbReference type="Pfam" id="PF00096">
    <property type="entry name" value="zf-C2H2"/>
    <property type="match status" value="4"/>
</dbReference>
<keyword evidence="14" id="KW-0489">Methyltransferase</keyword>
<dbReference type="Gene3D" id="3.30.160.60">
    <property type="entry name" value="Classic Zinc Finger"/>
    <property type="match status" value="4"/>
</dbReference>
<organism evidence="14 15">
    <name type="scientific">Araneus ventricosus</name>
    <name type="common">Orbweaver spider</name>
    <name type="synonym">Epeira ventricosa</name>
    <dbReference type="NCBI Taxonomy" id="182803"/>
    <lineage>
        <taxon>Eukaryota</taxon>
        <taxon>Metazoa</taxon>
        <taxon>Ecdysozoa</taxon>
        <taxon>Arthropoda</taxon>
        <taxon>Chelicerata</taxon>
        <taxon>Arachnida</taxon>
        <taxon>Araneae</taxon>
        <taxon>Araneomorphae</taxon>
        <taxon>Entelegynae</taxon>
        <taxon>Araneoidea</taxon>
        <taxon>Araneidae</taxon>
        <taxon>Araneus</taxon>
    </lineage>
</organism>
<evidence type="ECO:0000259" key="13">
    <source>
        <dbReference type="PROSITE" id="PS50157"/>
    </source>
</evidence>
<dbReference type="PROSITE" id="PS50157">
    <property type="entry name" value="ZINC_FINGER_C2H2_2"/>
    <property type="match status" value="4"/>
</dbReference>
<dbReference type="PANTHER" id="PTHR23235">
    <property type="entry name" value="KRUEPPEL-LIKE TRANSCRIPTION FACTOR"/>
    <property type="match status" value="1"/>
</dbReference>
<keyword evidence="6" id="KW-0862">Zinc</keyword>
<evidence type="ECO:0000256" key="7">
    <source>
        <dbReference type="ARBA" id="ARBA00023015"/>
    </source>
</evidence>